<keyword evidence="8 11" id="KW-0804">Transcription</keyword>
<dbReference type="SMART" id="SM00399">
    <property type="entry name" value="ZnF_C4"/>
    <property type="match status" value="1"/>
</dbReference>
<dbReference type="PROSITE" id="PS00031">
    <property type="entry name" value="NUCLEAR_REC_DBD_1"/>
    <property type="match status" value="1"/>
</dbReference>
<evidence type="ECO:0000256" key="4">
    <source>
        <dbReference type="ARBA" id="ARBA00022771"/>
    </source>
</evidence>
<feature type="domain" description="NR LBD" evidence="13">
    <location>
        <begin position="99"/>
        <end position="298"/>
    </location>
</feature>
<dbReference type="InterPro" id="IPR013088">
    <property type="entry name" value="Znf_NHR/GATA"/>
</dbReference>
<dbReference type="GO" id="GO:0000978">
    <property type="term" value="F:RNA polymerase II cis-regulatory region sequence-specific DNA binding"/>
    <property type="evidence" value="ECO:0007669"/>
    <property type="project" value="InterPro"/>
</dbReference>
<dbReference type="InterPro" id="IPR035500">
    <property type="entry name" value="NHR-like_dom_sf"/>
</dbReference>
<evidence type="ECO:0000256" key="9">
    <source>
        <dbReference type="ARBA" id="ARBA00023170"/>
    </source>
</evidence>
<dbReference type="GO" id="GO:0003700">
    <property type="term" value="F:DNA-binding transcription factor activity"/>
    <property type="evidence" value="ECO:0007669"/>
    <property type="project" value="InterPro"/>
</dbReference>
<reference evidence="15" key="1">
    <citation type="submission" date="2017-02" db="UniProtKB">
        <authorList>
            <consortium name="WormBaseParasite"/>
        </authorList>
    </citation>
    <scope>IDENTIFICATION</scope>
</reference>
<dbReference type="InterPro" id="IPR050274">
    <property type="entry name" value="Nuclear_hormone_rcpt_NR2"/>
</dbReference>
<dbReference type="GO" id="GO:0008270">
    <property type="term" value="F:zinc ion binding"/>
    <property type="evidence" value="ECO:0007669"/>
    <property type="project" value="UniProtKB-KW"/>
</dbReference>
<dbReference type="PROSITE" id="PS51030">
    <property type="entry name" value="NUCLEAR_REC_DBD_2"/>
    <property type="match status" value="1"/>
</dbReference>
<dbReference type="InterPro" id="IPR000536">
    <property type="entry name" value="Nucl_hrmn_rcpt_lig-bd"/>
</dbReference>
<evidence type="ECO:0000256" key="6">
    <source>
        <dbReference type="ARBA" id="ARBA00023015"/>
    </source>
</evidence>
<name>A0A0N5AZ02_9BILA</name>
<dbReference type="PANTHER" id="PTHR24083">
    <property type="entry name" value="NUCLEAR HORMONE RECEPTOR"/>
    <property type="match status" value="1"/>
</dbReference>
<evidence type="ECO:0000256" key="8">
    <source>
        <dbReference type="ARBA" id="ARBA00023163"/>
    </source>
</evidence>
<evidence type="ECO:0000313" key="15">
    <source>
        <dbReference type="WBParaSite" id="SMUV_0001020501-mRNA-1"/>
    </source>
</evidence>
<evidence type="ECO:0000259" key="12">
    <source>
        <dbReference type="PROSITE" id="PS51030"/>
    </source>
</evidence>
<dbReference type="AlphaFoldDB" id="A0A0N5AZ02"/>
<dbReference type="GO" id="GO:0005634">
    <property type="term" value="C:nucleus"/>
    <property type="evidence" value="ECO:0007669"/>
    <property type="project" value="UniProtKB-SubCell"/>
</dbReference>
<protein>
    <submittedName>
        <fullName evidence="15">Nuclear receptor domain-containing protein</fullName>
    </submittedName>
</protein>
<evidence type="ECO:0000256" key="3">
    <source>
        <dbReference type="ARBA" id="ARBA00022723"/>
    </source>
</evidence>
<comment type="similarity">
    <text evidence="2 11">Belongs to the nuclear hormone receptor family.</text>
</comment>
<dbReference type="Gene3D" id="1.10.565.10">
    <property type="entry name" value="Retinoid X Receptor"/>
    <property type="match status" value="1"/>
</dbReference>
<keyword evidence="14" id="KW-1185">Reference proteome</keyword>
<dbReference type="WBParaSite" id="SMUV_0001020501-mRNA-1">
    <property type="protein sequence ID" value="SMUV_0001020501-mRNA-1"/>
    <property type="gene ID" value="SMUV_0001020501"/>
</dbReference>
<organism evidence="14 15">
    <name type="scientific">Syphacia muris</name>
    <dbReference type="NCBI Taxonomy" id="451379"/>
    <lineage>
        <taxon>Eukaryota</taxon>
        <taxon>Metazoa</taxon>
        <taxon>Ecdysozoa</taxon>
        <taxon>Nematoda</taxon>
        <taxon>Chromadorea</taxon>
        <taxon>Rhabditida</taxon>
        <taxon>Spirurina</taxon>
        <taxon>Oxyuridomorpha</taxon>
        <taxon>Oxyuroidea</taxon>
        <taxon>Oxyuridae</taxon>
        <taxon>Syphacia</taxon>
    </lineage>
</organism>
<evidence type="ECO:0000256" key="11">
    <source>
        <dbReference type="RuleBase" id="RU004334"/>
    </source>
</evidence>
<dbReference type="InterPro" id="IPR049636">
    <property type="entry name" value="HNF4-like_DBD"/>
</dbReference>
<dbReference type="PROSITE" id="PS51843">
    <property type="entry name" value="NR_LBD"/>
    <property type="match status" value="1"/>
</dbReference>
<evidence type="ECO:0000259" key="13">
    <source>
        <dbReference type="PROSITE" id="PS51843"/>
    </source>
</evidence>
<sequence>VTVTKVIPEKIPVIGSTNTSEKCCICGDVADGYHYGALSCRGCNAFFRRAVTCKLNFTCRRGGHCPVDKDVRCSCRACRLKKCEEMGMDRRGTFFTQNTDELLSITVGEILAAEQAVLREPATGRDYSLIFEVQMNLMFQWVNSLPEYKAIDDNDDKVKLLRAFAFRYLLLDNIFHSVELNVRDRIVLVNNSYIIPGQIPAFYPGEDPNARMVKLMCVNHLLSSFTSMEMMALRLFIFWNPSVNNLSSSTNIIVQTAADNAMGELHQWYSNNGILNVEERVSSILLLLPVLIVSPQVV</sequence>
<evidence type="ECO:0000256" key="1">
    <source>
        <dbReference type="ARBA" id="ARBA00004123"/>
    </source>
</evidence>
<dbReference type="Pfam" id="PF00105">
    <property type="entry name" value="zf-C4"/>
    <property type="match status" value="1"/>
</dbReference>
<keyword evidence="7 11" id="KW-0238">DNA-binding</keyword>
<dbReference type="SMART" id="SM00430">
    <property type="entry name" value="HOLI"/>
    <property type="match status" value="1"/>
</dbReference>
<evidence type="ECO:0000256" key="2">
    <source>
        <dbReference type="ARBA" id="ARBA00005993"/>
    </source>
</evidence>
<dbReference type="InterPro" id="IPR001628">
    <property type="entry name" value="Znf_hrmn_rcpt"/>
</dbReference>
<feature type="domain" description="Nuclear receptor" evidence="12">
    <location>
        <begin position="20"/>
        <end position="95"/>
    </location>
</feature>
<keyword evidence="3 11" id="KW-0479">Metal-binding</keyword>
<evidence type="ECO:0000313" key="14">
    <source>
        <dbReference type="Proteomes" id="UP000046393"/>
    </source>
</evidence>
<accession>A0A0N5AZ02</accession>
<evidence type="ECO:0000256" key="7">
    <source>
        <dbReference type="ARBA" id="ARBA00023125"/>
    </source>
</evidence>
<keyword evidence="4 11" id="KW-0863">Zinc-finger</keyword>
<keyword evidence="6 11" id="KW-0805">Transcription regulation</keyword>
<dbReference type="SUPFAM" id="SSF48508">
    <property type="entry name" value="Nuclear receptor ligand-binding domain"/>
    <property type="match status" value="1"/>
</dbReference>
<dbReference type="SUPFAM" id="SSF57716">
    <property type="entry name" value="Glucocorticoid receptor-like (DNA-binding domain)"/>
    <property type="match status" value="1"/>
</dbReference>
<dbReference type="Gene3D" id="3.30.50.10">
    <property type="entry name" value="Erythroid Transcription Factor GATA-1, subunit A"/>
    <property type="match status" value="1"/>
</dbReference>
<dbReference type="Proteomes" id="UP000046393">
    <property type="component" value="Unplaced"/>
</dbReference>
<dbReference type="Pfam" id="PF00104">
    <property type="entry name" value="Hormone_recep"/>
    <property type="match status" value="1"/>
</dbReference>
<dbReference type="PRINTS" id="PR00047">
    <property type="entry name" value="STROIDFINGER"/>
</dbReference>
<keyword evidence="10 11" id="KW-0539">Nucleus</keyword>
<keyword evidence="5 11" id="KW-0862">Zinc</keyword>
<keyword evidence="9 11" id="KW-0675">Receptor</keyword>
<dbReference type="STRING" id="451379.A0A0N5AZ02"/>
<comment type="subcellular location">
    <subcellularLocation>
        <location evidence="1 11">Nucleus</location>
    </subcellularLocation>
</comment>
<evidence type="ECO:0000256" key="5">
    <source>
        <dbReference type="ARBA" id="ARBA00022833"/>
    </source>
</evidence>
<dbReference type="CDD" id="cd06960">
    <property type="entry name" value="NR_DBD_HNF4A"/>
    <property type="match status" value="1"/>
</dbReference>
<evidence type="ECO:0000256" key="10">
    <source>
        <dbReference type="ARBA" id="ARBA00023242"/>
    </source>
</evidence>
<proteinExistence type="inferred from homology"/>